<accession>A0A9E6N0S5</accession>
<dbReference type="CDD" id="cd10147">
    <property type="entry name" value="Wzt_C-like"/>
    <property type="match status" value="1"/>
</dbReference>
<reference evidence="7" key="1">
    <citation type="submission" date="2021-02" db="EMBL/GenBank/DDBJ databases">
        <title>Comparative genomics of Ferrovum myxofaciens strains, predominant extremophile bacteria forming large biofilm stalactites in acid mine ecosystems.</title>
        <authorList>
            <person name="Burkartova K."/>
            <person name="Ridl J."/>
            <person name="Pajer P."/>
            <person name="Falteisek L."/>
        </authorList>
    </citation>
    <scope>NUCLEOTIDE SEQUENCE</scope>
    <source>
        <strain evidence="7">MI1III</strain>
    </source>
</reference>
<dbReference type="PANTHER" id="PTHR46743:SF2">
    <property type="entry name" value="TEICHOIC ACIDS EXPORT ATP-BINDING PROTEIN TAGH"/>
    <property type="match status" value="1"/>
</dbReference>
<dbReference type="SUPFAM" id="SSF52540">
    <property type="entry name" value="P-loop containing nucleoside triphosphate hydrolases"/>
    <property type="match status" value="1"/>
</dbReference>
<dbReference type="InterPro" id="IPR003593">
    <property type="entry name" value="AAA+_ATPase"/>
</dbReference>
<dbReference type="Pfam" id="PF14524">
    <property type="entry name" value="Wzt_C"/>
    <property type="match status" value="1"/>
</dbReference>
<evidence type="ECO:0000313" key="8">
    <source>
        <dbReference type="Proteomes" id="UP000683551"/>
    </source>
</evidence>
<dbReference type="Gene3D" id="3.40.50.300">
    <property type="entry name" value="P-loop containing nucleotide triphosphate hydrolases"/>
    <property type="match status" value="1"/>
</dbReference>
<evidence type="ECO:0000259" key="6">
    <source>
        <dbReference type="PROSITE" id="PS50893"/>
    </source>
</evidence>
<dbReference type="PANTHER" id="PTHR46743">
    <property type="entry name" value="TEICHOIC ACIDS EXPORT ATP-BINDING PROTEIN TAGH"/>
    <property type="match status" value="1"/>
</dbReference>
<keyword evidence="4" id="KW-0547">Nucleotide-binding</keyword>
<dbReference type="GO" id="GO:0016020">
    <property type="term" value="C:membrane"/>
    <property type="evidence" value="ECO:0007669"/>
    <property type="project" value="InterPro"/>
</dbReference>
<sequence>MTSQKNPGNGMDILTEHVIACAELGKAYTIYARPEDRLKEWLKGGHHGDTFWALRDVSLSIRPGQTVGIIGRNGSGKSTFLQMVAGILNPTEGVLHTRGRIAALLELGTGFNPEFTGRENIRLGASLLGLDPDTIEARIPDIAHFADIGHFFDYPVKLYSSGMHARLAFALVAHVDADLLIVDEALAVGDAAFSQKCMGFMREFRNRGTLCFVSHDAAAVINLCDSALWLDHGKLHAFDDARSVCREYQESINVERRGGYSKAKKDPLSSPSFTASAGRGYSQFAIGAFDPEGPWHGFLEARIVDAELTRADDPSCRIFQDGNRVHLRVTARCDKDLASPVIGFSWKDARGQEIFGGNTLAALSDSETLLAGEGFVAEFTFTLPVLRTGIYFITLALAEGDQFNHVHHHWMDEAFTLHVTSTAPVIGIMDIQCECKIHHGLSQPPGILPP</sequence>
<keyword evidence="3" id="KW-1003">Cell membrane</keyword>
<proteinExistence type="inferred from homology"/>
<evidence type="ECO:0000256" key="1">
    <source>
        <dbReference type="ARBA" id="ARBA00005417"/>
    </source>
</evidence>
<organism evidence="7 8">
    <name type="scientific">Ferrovum myxofaciens</name>
    <dbReference type="NCBI Taxonomy" id="416213"/>
    <lineage>
        <taxon>Bacteria</taxon>
        <taxon>Pseudomonadati</taxon>
        <taxon>Pseudomonadota</taxon>
        <taxon>Betaproteobacteria</taxon>
        <taxon>Ferrovales</taxon>
        <taxon>Ferrovaceae</taxon>
        <taxon>Ferrovum</taxon>
    </lineage>
</organism>
<keyword evidence="3" id="KW-0472">Membrane</keyword>
<comment type="similarity">
    <text evidence="1">Belongs to the ABC transporter superfamily.</text>
</comment>
<dbReference type="EMBL" id="CP071137">
    <property type="protein sequence ID" value="QWY78630.1"/>
    <property type="molecule type" value="Genomic_DNA"/>
</dbReference>
<evidence type="ECO:0000256" key="5">
    <source>
        <dbReference type="ARBA" id="ARBA00022840"/>
    </source>
</evidence>
<dbReference type="CDD" id="cd03220">
    <property type="entry name" value="ABC_KpsT_Wzt"/>
    <property type="match status" value="1"/>
</dbReference>
<dbReference type="InterPro" id="IPR003439">
    <property type="entry name" value="ABC_transporter-like_ATP-bd"/>
</dbReference>
<dbReference type="SMART" id="SM00382">
    <property type="entry name" value="AAA"/>
    <property type="match status" value="1"/>
</dbReference>
<dbReference type="InterPro" id="IPR027417">
    <property type="entry name" value="P-loop_NTPase"/>
</dbReference>
<dbReference type="GO" id="GO:0016887">
    <property type="term" value="F:ATP hydrolysis activity"/>
    <property type="evidence" value="ECO:0007669"/>
    <property type="project" value="InterPro"/>
</dbReference>
<dbReference type="InterPro" id="IPR029439">
    <property type="entry name" value="Wzt_C"/>
</dbReference>
<dbReference type="GO" id="GO:0140359">
    <property type="term" value="F:ABC-type transporter activity"/>
    <property type="evidence" value="ECO:0007669"/>
    <property type="project" value="InterPro"/>
</dbReference>
<dbReference type="GO" id="GO:0005524">
    <property type="term" value="F:ATP binding"/>
    <property type="evidence" value="ECO:0007669"/>
    <property type="project" value="UniProtKB-KW"/>
</dbReference>
<name>A0A9E6N0S5_9PROT</name>
<dbReference type="GeneID" id="301709335"/>
<protein>
    <submittedName>
        <fullName evidence="7">ABC transporter ATP-binding protein</fullName>
    </submittedName>
</protein>
<dbReference type="Pfam" id="PF00005">
    <property type="entry name" value="ABC_tran"/>
    <property type="match status" value="1"/>
</dbReference>
<dbReference type="RefSeq" id="WP_273121892.1">
    <property type="nucleotide sequence ID" value="NZ_CP053675.1"/>
</dbReference>
<dbReference type="Proteomes" id="UP000683551">
    <property type="component" value="Chromosome"/>
</dbReference>
<dbReference type="InterPro" id="IPR015860">
    <property type="entry name" value="ABC_transpr_TagH-like"/>
</dbReference>
<keyword evidence="2" id="KW-0813">Transport</keyword>
<keyword evidence="5 7" id="KW-0067">ATP-binding</keyword>
<evidence type="ECO:0000256" key="4">
    <source>
        <dbReference type="ARBA" id="ARBA00022741"/>
    </source>
</evidence>
<evidence type="ECO:0000313" key="7">
    <source>
        <dbReference type="EMBL" id="QWY78630.1"/>
    </source>
</evidence>
<feature type="domain" description="ABC transporter" evidence="6">
    <location>
        <begin position="32"/>
        <end position="257"/>
    </location>
</feature>
<dbReference type="InterPro" id="IPR050683">
    <property type="entry name" value="Bact_Polysacc_Export_ATP-bd"/>
</dbReference>
<gene>
    <name evidence="7" type="ORF">JZL65_06095</name>
</gene>
<evidence type="ECO:0000256" key="3">
    <source>
        <dbReference type="ARBA" id="ARBA00022475"/>
    </source>
</evidence>
<dbReference type="Gene3D" id="2.70.50.60">
    <property type="entry name" value="abc- transporter (atp binding component) like domain"/>
    <property type="match status" value="1"/>
</dbReference>
<dbReference type="AlphaFoldDB" id="A0A9E6N0S5"/>
<dbReference type="PROSITE" id="PS50893">
    <property type="entry name" value="ABC_TRANSPORTER_2"/>
    <property type="match status" value="1"/>
</dbReference>
<evidence type="ECO:0000256" key="2">
    <source>
        <dbReference type="ARBA" id="ARBA00022448"/>
    </source>
</evidence>